<dbReference type="AlphaFoldDB" id="A0A380BAI3"/>
<dbReference type="InterPro" id="IPR006640">
    <property type="entry name" value="SprT-like_domain"/>
</dbReference>
<dbReference type="GO" id="GO:0006950">
    <property type="term" value="P:response to stress"/>
    <property type="evidence" value="ECO:0007669"/>
    <property type="project" value="UniProtKB-ARBA"/>
</dbReference>
<accession>A0A380BAI3</accession>
<dbReference type="Proteomes" id="UP000254893">
    <property type="component" value="Unassembled WGS sequence"/>
</dbReference>
<dbReference type="EMBL" id="UGYW01000001">
    <property type="protein sequence ID" value="SUI97699.1"/>
    <property type="molecule type" value="Genomic_DNA"/>
</dbReference>
<proteinExistence type="predicted"/>
<dbReference type="Gene3D" id="1.10.1200.10">
    <property type="entry name" value="ACP-like"/>
    <property type="match status" value="1"/>
</dbReference>
<feature type="domain" description="Carrier" evidence="1">
    <location>
        <begin position="26"/>
        <end position="104"/>
    </location>
</feature>
<evidence type="ECO:0000259" key="1">
    <source>
        <dbReference type="PROSITE" id="PS50075"/>
    </source>
</evidence>
<dbReference type="Pfam" id="PF10263">
    <property type="entry name" value="SprT-like"/>
    <property type="match status" value="1"/>
</dbReference>
<dbReference type="InterPro" id="IPR036736">
    <property type="entry name" value="ACP-like_sf"/>
</dbReference>
<evidence type="ECO:0000313" key="3">
    <source>
        <dbReference type="Proteomes" id="UP000254893"/>
    </source>
</evidence>
<name>A0A380BAI3_SPHSI</name>
<sequence length="334" mass="37910">MLSDSTKPKSIELNTFDSKKIANTRTSFWTVASTIQLFISDLKGIDIAKIPLDADLYADLDFEEIDFLDLIRFVENEYEMSIEDQDADKIKTVNDVVNMCFSYLLNEVYVAPPNNSTTPITIDYIPKWDFDSPSILVVPMTITNQVSNECLKSMVNEIINKNISTFTNDRLFDVFKQNGLVNLKFTQSTNLPELTGGIASTTIRSGDPRLDVEVKLNVNTLPNASQEYIATVVIHESIHAYLYTKGVANNLIQNHDVMWANYTEIIASYLNQNYGTNIDEARVLATEGLQETFQSIQLNKIYANQKNKTDLPSVQREELIQKYRKGQKGKKCQK</sequence>
<protein>
    <submittedName>
        <fullName evidence="2">Acyl carrier protein</fullName>
    </submittedName>
</protein>
<dbReference type="PROSITE" id="PS50075">
    <property type="entry name" value="CARRIER"/>
    <property type="match status" value="1"/>
</dbReference>
<dbReference type="InterPro" id="IPR009081">
    <property type="entry name" value="PP-bd_ACP"/>
</dbReference>
<reference evidence="2 3" key="1">
    <citation type="submission" date="2018-06" db="EMBL/GenBank/DDBJ databases">
        <authorList>
            <consortium name="Pathogen Informatics"/>
            <person name="Doyle S."/>
        </authorList>
    </citation>
    <scope>NUCLEOTIDE SEQUENCE [LARGE SCALE GENOMIC DNA]</scope>
    <source>
        <strain evidence="2 3">NCTC11388</strain>
    </source>
</reference>
<dbReference type="SUPFAM" id="SSF47336">
    <property type="entry name" value="ACP-like"/>
    <property type="match status" value="1"/>
</dbReference>
<evidence type="ECO:0000313" key="2">
    <source>
        <dbReference type="EMBL" id="SUI97699.1"/>
    </source>
</evidence>
<gene>
    <name evidence="2" type="primary">acpA</name>
    <name evidence="2" type="ORF">NCTC11388_00408</name>
</gene>
<organism evidence="2 3">
    <name type="scientific">Sphingobacterium spiritivorum</name>
    <name type="common">Flavobacterium spiritivorum</name>
    <dbReference type="NCBI Taxonomy" id="258"/>
    <lineage>
        <taxon>Bacteria</taxon>
        <taxon>Pseudomonadati</taxon>
        <taxon>Bacteroidota</taxon>
        <taxon>Sphingobacteriia</taxon>
        <taxon>Sphingobacteriales</taxon>
        <taxon>Sphingobacteriaceae</taxon>
        <taxon>Sphingobacterium</taxon>
    </lineage>
</organism>